<proteinExistence type="predicted"/>
<keyword evidence="2" id="KW-1185">Reference proteome</keyword>
<protein>
    <submittedName>
        <fullName evidence="1">Uncharacterized protein</fullName>
    </submittedName>
</protein>
<gene>
    <name evidence="1" type="ORF">PUN28_015918</name>
</gene>
<reference evidence="1 2" key="1">
    <citation type="submission" date="2023-03" db="EMBL/GenBank/DDBJ databases">
        <title>High recombination rates correlate with genetic variation in Cardiocondyla obscurior ants.</title>
        <authorList>
            <person name="Errbii M."/>
        </authorList>
    </citation>
    <scope>NUCLEOTIDE SEQUENCE [LARGE SCALE GENOMIC DNA]</scope>
    <source>
        <strain evidence="1">Alpha-2009</strain>
        <tissue evidence="1">Whole body</tissue>
    </source>
</reference>
<comment type="caution">
    <text evidence="1">The sequence shown here is derived from an EMBL/GenBank/DDBJ whole genome shotgun (WGS) entry which is preliminary data.</text>
</comment>
<evidence type="ECO:0000313" key="1">
    <source>
        <dbReference type="EMBL" id="KAL0105821.1"/>
    </source>
</evidence>
<organism evidence="1 2">
    <name type="scientific">Cardiocondyla obscurior</name>
    <dbReference type="NCBI Taxonomy" id="286306"/>
    <lineage>
        <taxon>Eukaryota</taxon>
        <taxon>Metazoa</taxon>
        <taxon>Ecdysozoa</taxon>
        <taxon>Arthropoda</taxon>
        <taxon>Hexapoda</taxon>
        <taxon>Insecta</taxon>
        <taxon>Pterygota</taxon>
        <taxon>Neoptera</taxon>
        <taxon>Endopterygota</taxon>
        <taxon>Hymenoptera</taxon>
        <taxon>Apocrita</taxon>
        <taxon>Aculeata</taxon>
        <taxon>Formicoidea</taxon>
        <taxon>Formicidae</taxon>
        <taxon>Myrmicinae</taxon>
        <taxon>Cardiocondyla</taxon>
    </lineage>
</organism>
<accession>A0AAW2ETW4</accession>
<sequence>MYIHSLCLKLNFSKSSLFEITSPRIALLQIALTLAGVLEFEIPRLDLVRLRLSIRHLRRSPGGEYASKLLSTLWQTTLIYGTYKETDDEQSEKERVQGVGRHERSCRQARSECVGTRSELPSKFRGPFFFFFFSRKGRYFQHARKLTQRELLPPRQSGTIVTGVDSRVVLQERKP</sequence>
<dbReference type="AlphaFoldDB" id="A0AAW2ETW4"/>
<name>A0AAW2ETW4_9HYME</name>
<dbReference type="EMBL" id="JADYXP020000018">
    <property type="protein sequence ID" value="KAL0105821.1"/>
    <property type="molecule type" value="Genomic_DNA"/>
</dbReference>
<evidence type="ECO:0000313" key="2">
    <source>
        <dbReference type="Proteomes" id="UP001430953"/>
    </source>
</evidence>
<dbReference type="Proteomes" id="UP001430953">
    <property type="component" value="Unassembled WGS sequence"/>
</dbReference>